<evidence type="ECO:0000256" key="1">
    <source>
        <dbReference type="SAM" id="MobiDB-lite"/>
    </source>
</evidence>
<reference evidence="2 3" key="1">
    <citation type="submission" date="2020-08" db="EMBL/GenBank/DDBJ databases">
        <title>Genomic Encyclopedia of Type Strains, Phase IV (KMG-IV): sequencing the most valuable type-strain genomes for metagenomic binning, comparative biology and taxonomic classification.</title>
        <authorList>
            <person name="Goeker M."/>
        </authorList>
    </citation>
    <scope>NUCLEOTIDE SEQUENCE [LARGE SCALE GENOMIC DNA]</scope>
    <source>
        <strain evidence="2 3">DSM 17498</strain>
    </source>
</reference>
<comment type="caution">
    <text evidence="2">The sequence shown here is derived from an EMBL/GenBank/DDBJ whole genome shotgun (WGS) entry which is preliminary data.</text>
</comment>
<dbReference type="EMBL" id="JACHIJ010000002">
    <property type="protein sequence ID" value="MBB5051105.1"/>
    <property type="molecule type" value="Genomic_DNA"/>
</dbReference>
<protein>
    <submittedName>
        <fullName evidence="2">Uncharacterized protein</fullName>
    </submittedName>
</protein>
<organism evidence="2 3">
    <name type="scientific">Afipia massiliensis</name>
    <dbReference type="NCBI Taxonomy" id="211460"/>
    <lineage>
        <taxon>Bacteria</taxon>
        <taxon>Pseudomonadati</taxon>
        <taxon>Pseudomonadota</taxon>
        <taxon>Alphaproteobacteria</taxon>
        <taxon>Hyphomicrobiales</taxon>
        <taxon>Nitrobacteraceae</taxon>
        <taxon>Afipia</taxon>
    </lineage>
</organism>
<name>A0A840MTK7_9BRAD</name>
<evidence type="ECO:0000313" key="3">
    <source>
        <dbReference type="Proteomes" id="UP000521227"/>
    </source>
</evidence>
<sequence>MPARKRFEPPIPVPNGRPLRTIGEAVSYIEKLPKSEQSAAEWEDAMRALIVVIEGDGPAMFARMGIMRALNRHQPPKALPRMKRERPWMRRKPV</sequence>
<dbReference type="Proteomes" id="UP000521227">
    <property type="component" value="Unassembled WGS sequence"/>
</dbReference>
<dbReference type="RefSeq" id="WP_184082894.1">
    <property type="nucleotide sequence ID" value="NZ_JACHIJ010000002.1"/>
</dbReference>
<proteinExistence type="predicted"/>
<feature type="region of interest" description="Disordered" evidence="1">
    <location>
        <begin position="72"/>
        <end position="94"/>
    </location>
</feature>
<dbReference type="AlphaFoldDB" id="A0A840MTK7"/>
<accession>A0A840MTK7</accession>
<gene>
    <name evidence="2" type="ORF">HNQ36_001059</name>
</gene>
<evidence type="ECO:0000313" key="2">
    <source>
        <dbReference type="EMBL" id="MBB5051105.1"/>
    </source>
</evidence>